<dbReference type="OrthoDB" id="9800955at2"/>
<proteinExistence type="inferred from homology"/>
<dbReference type="eggNOG" id="COG2730">
    <property type="taxonomic scope" value="Bacteria"/>
</dbReference>
<evidence type="ECO:0000256" key="1">
    <source>
        <dbReference type="ARBA" id="ARBA00022801"/>
    </source>
</evidence>
<comment type="caution">
    <text evidence="5">The sequence shown here is derived from an EMBL/GenBank/DDBJ whole genome shotgun (WGS) entry which is preliminary data.</text>
</comment>
<protein>
    <submittedName>
        <fullName evidence="5">Cellulase</fullName>
    </submittedName>
</protein>
<reference evidence="5 6" key="1">
    <citation type="journal article" date="2014" name="Genome Announc.">
        <title>Draft Genome Sequence of Cytophaga fermentans JCM 21142T, a Facultative Anaerobe Isolated from Marine Mud.</title>
        <authorList>
            <person name="Starns D."/>
            <person name="Oshima K."/>
            <person name="Suda W."/>
            <person name="Iino T."/>
            <person name="Yuki M."/>
            <person name="Inoue J."/>
            <person name="Kitamura K."/>
            <person name="Iida T."/>
            <person name="Darby A."/>
            <person name="Hattori M."/>
            <person name="Ohkuma M."/>
        </authorList>
    </citation>
    <scope>NUCLEOTIDE SEQUENCE [LARGE SCALE GENOMIC DNA]</scope>
    <source>
        <strain evidence="5 6">JCM 21142</strain>
    </source>
</reference>
<organism evidence="5 6">
    <name type="scientific">Saccharicrinis fermentans DSM 9555 = JCM 21142</name>
    <dbReference type="NCBI Taxonomy" id="869213"/>
    <lineage>
        <taxon>Bacteria</taxon>
        <taxon>Pseudomonadati</taxon>
        <taxon>Bacteroidota</taxon>
        <taxon>Bacteroidia</taxon>
        <taxon>Marinilabiliales</taxon>
        <taxon>Marinilabiliaceae</taxon>
        <taxon>Saccharicrinis</taxon>
    </lineage>
</organism>
<dbReference type="EMBL" id="BAMD01000006">
    <property type="protein sequence ID" value="GAF02187.1"/>
    <property type="molecule type" value="Genomic_DNA"/>
</dbReference>
<keyword evidence="2 3" id="KW-0326">Glycosidase</keyword>
<evidence type="ECO:0000256" key="2">
    <source>
        <dbReference type="ARBA" id="ARBA00023295"/>
    </source>
</evidence>
<dbReference type="STRING" id="869213.GCA_000517085_00840"/>
<dbReference type="PROSITE" id="PS51257">
    <property type="entry name" value="PROKAR_LIPOPROTEIN"/>
    <property type="match status" value="1"/>
</dbReference>
<dbReference type="InterPro" id="IPR018087">
    <property type="entry name" value="Glyco_hydro_5_CS"/>
</dbReference>
<dbReference type="Gene3D" id="3.20.20.80">
    <property type="entry name" value="Glycosidases"/>
    <property type="match status" value="1"/>
</dbReference>
<evidence type="ECO:0000259" key="4">
    <source>
        <dbReference type="Pfam" id="PF00150"/>
    </source>
</evidence>
<dbReference type="InterPro" id="IPR001547">
    <property type="entry name" value="Glyco_hydro_5"/>
</dbReference>
<keyword evidence="6" id="KW-1185">Reference proteome</keyword>
<dbReference type="PROSITE" id="PS00659">
    <property type="entry name" value="GLYCOSYL_HYDROL_F5"/>
    <property type="match status" value="1"/>
</dbReference>
<dbReference type="Pfam" id="PF00150">
    <property type="entry name" value="Cellulase"/>
    <property type="match status" value="1"/>
</dbReference>
<evidence type="ECO:0000256" key="3">
    <source>
        <dbReference type="RuleBase" id="RU361153"/>
    </source>
</evidence>
<name>W7Y2K0_9BACT</name>
<dbReference type="Proteomes" id="UP000019402">
    <property type="component" value="Unassembled WGS sequence"/>
</dbReference>
<comment type="similarity">
    <text evidence="3">Belongs to the glycosyl hydrolase 5 (cellulase A) family.</text>
</comment>
<dbReference type="GO" id="GO:0000272">
    <property type="term" value="P:polysaccharide catabolic process"/>
    <property type="evidence" value="ECO:0007669"/>
    <property type="project" value="InterPro"/>
</dbReference>
<dbReference type="SUPFAM" id="SSF51445">
    <property type="entry name" value="(Trans)glycosidases"/>
    <property type="match status" value="1"/>
</dbReference>
<dbReference type="AlphaFoldDB" id="W7Y2K0"/>
<keyword evidence="1 3" id="KW-0378">Hydrolase</keyword>
<feature type="domain" description="Glycoside hydrolase family 5" evidence="4">
    <location>
        <begin position="87"/>
        <end position="185"/>
    </location>
</feature>
<dbReference type="RefSeq" id="WP_081785498.1">
    <property type="nucleotide sequence ID" value="NZ_BAMD01000006.1"/>
</dbReference>
<dbReference type="InterPro" id="IPR017853">
    <property type="entry name" value="GH"/>
</dbReference>
<accession>W7Y2K0</accession>
<dbReference type="GO" id="GO:0004553">
    <property type="term" value="F:hydrolase activity, hydrolyzing O-glycosyl compounds"/>
    <property type="evidence" value="ECO:0007669"/>
    <property type="project" value="InterPro"/>
</dbReference>
<evidence type="ECO:0000313" key="5">
    <source>
        <dbReference type="EMBL" id="GAF02187.1"/>
    </source>
</evidence>
<evidence type="ECO:0000313" key="6">
    <source>
        <dbReference type="Proteomes" id="UP000019402"/>
    </source>
</evidence>
<gene>
    <name evidence="5" type="ORF">JCM21142_3815</name>
</gene>
<sequence>MMKNLIISLLALSFLLYGCSGDSDGDNIAPDDKDNTENENPAANIDFTQAIRGVNWADKRDNFVDDLLVPSGLTSGDSYYMVQTDAQYVMKGFLDNMGANTVRLPINYATVSSTWWNGYKGAIDKAIAKGMRVILAYWEGESSRDGKVDNISEFWVMWSTVIKDYGENAGVYFEVMNEPYGYSLSELTDLYESWLNEFSDIPTNVFCWEEKGILKM</sequence>